<keyword evidence="6" id="KW-1278">Translocase</keyword>
<dbReference type="SMART" id="SM00930">
    <property type="entry name" value="NIL"/>
    <property type="match status" value="1"/>
</dbReference>
<dbReference type="EC" id="3.6.3.-" evidence="10"/>
<dbReference type="InterPro" id="IPR003439">
    <property type="entry name" value="ABC_transporter-like_ATP-bd"/>
</dbReference>
<evidence type="ECO:0000256" key="5">
    <source>
        <dbReference type="ARBA" id="ARBA00022840"/>
    </source>
</evidence>
<dbReference type="GO" id="GO:0005886">
    <property type="term" value="C:plasma membrane"/>
    <property type="evidence" value="ECO:0007669"/>
    <property type="project" value="UniProtKB-ARBA"/>
</dbReference>
<dbReference type="Pfam" id="PF00005">
    <property type="entry name" value="ABC_tran"/>
    <property type="match status" value="1"/>
</dbReference>
<dbReference type="PANTHER" id="PTHR43166:SF30">
    <property type="entry name" value="METHIONINE IMPORT ATP-BINDING PROTEIN METN"/>
    <property type="match status" value="1"/>
</dbReference>
<keyword evidence="7" id="KW-0029">Amino-acid transport</keyword>
<evidence type="ECO:0000256" key="4">
    <source>
        <dbReference type="ARBA" id="ARBA00022741"/>
    </source>
</evidence>
<keyword evidence="5 10" id="KW-0067">ATP-binding</keyword>
<evidence type="ECO:0000256" key="8">
    <source>
        <dbReference type="ARBA" id="ARBA00023136"/>
    </source>
</evidence>
<evidence type="ECO:0000313" key="10">
    <source>
        <dbReference type="EMBL" id="KMT22411.1"/>
    </source>
</evidence>
<protein>
    <submittedName>
        <fullName evidence="10">Methionine import ATP-binding protein MetN 1</fullName>
        <ecNumber evidence="10">3.6.3.-</ecNumber>
    </submittedName>
</protein>
<proteinExistence type="inferred from homology"/>
<evidence type="ECO:0000259" key="9">
    <source>
        <dbReference type="PROSITE" id="PS50893"/>
    </source>
</evidence>
<dbReference type="SUPFAM" id="SSF55021">
    <property type="entry name" value="ACT-like"/>
    <property type="match status" value="1"/>
</dbReference>
<keyword evidence="10" id="KW-0378">Hydrolase</keyword>
<feature type="domain" description="ABC transporter" evidence="9">
    <location>
        <begin position="2"/>
        <end position="241"/>
    </location>
</feature>
<dbReference type="PROSITE" id="PS50893">
    <property type="entry name" value="ABC_TRANSPORTER_2"/>
    <property type="match status" value="1"/>
</dbReference>
<dbReference type="Gene3D" id="3.30.70.260">
    <property type="match status" value="1"/>
</dbReference>
<dbReference type="InterPro" id="IPR041701">
    <property type="entry name" value="MetN_ABC"/>
</dbReference>
<accession>A0A0J8G3Y0</accession>
<reference evidence="10 11" key="1">
    <citation type="submission" date="2015-06" db="EMBL/GenBank/DDBJ databases">
        <title>Draft genome sequence of the purine-degrading Clostridium cylindrosporum HC-1 (DSM 605).</title>
        <authorList>
            <person name="Poehlein A."/>
            <person name="Schiel-Bengelsdorf B."/>
            <person name="Bengelsdorf F."/>
            <person name="Daniel R."/>
            <person name="Duerre P."/>
        </authorList>
    </citation>
    <scope>NUCLEOTIDE SEQUENCE [LARGE SCALE GENOMIC DNA]</scope>
    <source>
        <strain evidence="10 11">DSM 605</strain>
    </source>
</reference>
<dbReference type="Pfam" id="PF09383">
    <property type="entry name" value="NIL"/>
    <property type="match status" value="1"/>
</dbReference>
<keyword evidence="11" id="KW-1185">Reference proteome</keyword>
<keyword evidence="3" id="KW-1003">Cell membrane</keyword>
<dbReference type="GO" id="GO:0016887">
    <property type="term" value="F:ATP hydrolysis activity"/>
    <property type="evidence" value="ECO:0007669"/>
    <property type="project" value="InterPro"/>
</dbReference>
<dbReference type="CDD" id="cd03258">
    <property type="entry name" value="ABC_MetN_methionine_transporter"/>
    <property type="match status" value="1"/>
</dbReference>
<evidence type="ECO:0000256" key="6">
    <source>
        <dbReference type="ARBA" id="ARBA00022967"/>
    </source>
</evidence>
<comment type="caution">
    <text evidence="10">The sequence shown here is derived from an EMBL/GenBank/DDBJ whole genome shotgun (WGS) entry which is preliminary data.</text>
</comment>
<dbReference type="Proteomes" id="UP000036756">
    <property type="component" value="Unassembled WGS sequence"/>
</dbReference>
<dbReference type="InterPro" id="IPR003593">
    <property type="entry name" value="AAA+_ATPase"/>
</dbReference>
<dbReference type="InterPro" id="IPR017871">
    <property type="entry name" value="ABC_transporter-like_CS"/>
</dbReference>
<dbReference type="RefSeq" id="WP_048570036.1">
    <property type="nucleotide sequence ID" value="NZ_LFVU01000009.1"/>
</dbReference>
<evidence type="ECO:0000256" key="2">
    <source>
        <dbReference type="ARBA" id="ARBA00022448"/>
    </source>
</evidence>
<dbReference type="EMBL" id="LFVU01000009">
    <property type="protein sequence ID" value="KMT22411.1"/>
    <property type="molecule type" value="Genomic_DNA"/>
</dbReference>
<dbReference type="PROSITE" id="PS00211">
    <property type="entry name" value="ABC_TRANSPORTER_1"/>
    <property type="match status" value="1"/>
</dbReference>
<dbReference type="OrthoDB" id="9804199at2"/>
<dbReference type="InterPro" id="IPR018449">
    <property type="entry name" value="NIL_domain"/>
</dbReference>
<evidence type="ECO:0000256" key="7">
    <source>
        <dbReference type="ARBA" id="ARBA00022970"/>
    </source>
</evidence>
<dbReference type="STRING" id="1121307.CLCY_14c00090"/>
<dbReference type="SMART" id="SM00382">
    <property type="entry name" value="AAA"/>
    <property type="match status" value="1"/>
</dbReference>
<dbReference type="Gene3D" id="3.40.50.300">
    <property type="entry name" value="P-loop containing nucleotide triphosphate hydrolases"/>
    <property type="match status" value="1"/>
</dbReference>
<dbReference type="PANTHER" id="PTHR43166">
    <property type="entry name" value="AMINO ACID IMPORT ATP-BINDING PROTEIN"/>
    <property type="match status" value="1"/>
</dbReference>
<dbReference type="AlphaFoldDB" id="A0A0J8G3Y0"/>
<keyword evidence="8" id="KW-0472">Membrane</keyword>
<gene>
    <name evidence="10" type="primary">metN1</name>
    <name evidence="10" type="ORF">CLCY_14c00090</name>
</gene>
<evidence type="ECO:0000313" key="11">
    <source>
        <dbReference type="Proteomes" id="UP000036756"/>
    </source>
</evidence>
<dbReference type="PATRIC" id="fig|1121307.3.peg.289"/>
<organism evidence="10 11">
    <name type="scientific">Clostridium cylindrosporum DSM 605</name>
    <dbReference type="NCBI Taxonomy" id="1121307"/>
    <lineage>
        <taxon>Bacteria</taxon>
        <taxon>Bacillati</taxon>
        <taxon>Bacillota</taxon>
        <taxon>Clostridia</taxon>
        <taxon>Eubacteriales</taxon>
        <taxon>Clostridiaceae</taxon>
        <taxon>Clostridium</taxon>
    </lineage>
</organism>
<dbReference type="FunFam" id="3.40.50.300:FF:000056">
    <property type="entry name" value="Cell division ATP-binding protein FtsE"/>
    <property type="match status" value="1"/>
</dbReference>
<evidence type="ECO:0000256" key="1">
    <source>
        <dbReference type="ARBA" id="ARBA00005417"/>
    </source>
</evidence>
<dbReference type="InterPro" id="IPR027417">
    <property type="entry name" value="P-loop_NTPase"/>
</dbReference>
<dbReference type="GO" id="GO:0005524">
    <property type="term" value="F:ATP binding"/>
    <property type="evidence" value="ECO:0007669"/>
    <property type="project" value="UniProtKB-KW"/>
</dbReference>
<keyword evidence="4" id="KW-0547">Nucleotide-binding</keyword>
<dbReference type="GO" id="GO:0006865">
    <property type="term" value="P:amino acid transport"/>
    <property type="evidence" value="ECO:0007669"/>
    <property type="project" value="UniProtKB-KW"/>
</dbReference>
<dbReference type="SUPFAM" id="SSF52540">
    <property type="entry name" value="P-loop containing nucleoside triphosphate hydrolases"/>
    <property type="match status" value="1"/>
</dbReference>
<name>A0A0J8G3Y0_CLOCY</name>
<comment type="similarity">
    <text evidence="1">Belongs to the ABC transporter superfamily.</text>
</comment>
<sequence length="342" mass="38113">MIEIRGVSKTFKSKENTVEALKDVNIHVNSGDIFGVIGYSGAGKSTLIRIVNLLEKPTSGKVIVDGKNLLSLSKRELRSVRKRIGMIFQNFNLLNSKTVYENVAIPLILEGASKEEIKKRVNDVLDFVGLSDKSSTYPSKLSGGQKQRVGIARALATNPSILLCDEATSALDPKTTKSILELLKRIHSEMGITILIITHEMNVIKDICNKVAVMEDGKVIEQGEVLEVFGSPRHETTKSFVKTVINDEIPTSIIQDIEKERDYHIIAKLKFIGENSKRALISEVSQRFKVKVNILFAIVTELQETVFSNLIIGIQGDSDEAEKAFDYIRKQNIDVERVELKC</sequence>
<evidence type="ECO:0000256" key="3">
    <source>
        <dbReference type="ARBA" id="ARBA00022475"/>
    </source>
</evidence>
<dbReference type="InterPro" id="IPR050086">
    <property type="entry name" value="MetN_ABC_transporter-like"/>
</dbReference>
<keyword evidence="2" id="KW-0813">Transport</keyword>
<dbReference type="InterPro" id="IPR045865">
    <property type="entry name" value="ACT-like_dom_sf"/>
</dbReference>